<dbReference type="PANTHER" id="PTHR46044:SF1">
    <property type="entry name" value="CN HYDROLASE DOMAIN-CONTAINING PROTEIN"/>
    <property type="match status" value="1"/>
</dbReference>
<name>A0A423NCJ4_9PSED</name>
<reference evidence="3 4" key="1">
    <citation type="submission" date="2016-10" db="EMBL/GenBank/DDBJ databases">
        <title>Comparative genome analysis of multiple Pseudomonas spp. focuses on biocontrol and plant growth promoting traits.</title>
        <authorList>
            <person name="Tao X.-Y."/>
            <person name="Taylor C.G."/>
        </authorList>
    </citation>
    <scope>NUCLEOTIDE SEQUENCE [LARGE SCALE GENOMIC DNA]</scope>
    <source>
        <strain evidence="3 4">36B3</strain>
    </source>
</reference>
<dbReference type="Gene3D" id="3.60.110.10">
    <property type="entry name" value="Carbon-nitrogen hydrolase"/>
    <property type="match status" value="1"/>
</dbReference>
<accession>A0A423NCJ4</accession>
<dbReference type="PANTHER" id="PTHR46044">
    <property type="entry name" value="NITRILASE"/>
    <property type="match status" value="1"/>
</dbReference>
<dbReference type="EMBL" id="MOCA01000012">
    <property type="protein sequence ID" value="RON95950.1"/>
    <property type="molecule type" value="Genomic_DNA"/>
</dbReference>
<evidence type="ECO:0000313" key="4">
    <source>
        <dbReference type="Proteomes" id="UP000284207"/>
    </source>
</evidence>
<dbReference type="SUPFAM" id="SSF56317">
    <property type="entry name" value="Carbon-nitrogen hydrolase"/>
    <property type="match status" value="1"/>
</dbReference>
<dbReference type="GO" id="GO:0018822">
    <property type="term" value="F:nitrile hydratase activity"/>
    <property type="evidence" value="ECO:0007669"/>
    <property type="project" value="TreeGrafter"/>
</dbReference>
<dbReference type="CDD" id="cd07564">
    <property type="entry name" value="nitrilases_CHs"/>
    <property type="match status" value="1"/>
</dbReference>
<sequence length="307" mass="32983">MPRSIVAALQIGALPGGKGETLEQILGWENAIIESGAALVVMPEALLGGYPKGEGFGTQLGYRLPEGREAFARYFANAIDVPGAETEALAGLSARTGANLVIGVIERAGSTLYCTVLYFDPQAGLIGKHRKLMPTGTERLIWGKGDGSTLPVFDTQVGKLGAVVCWENMMPLLRTAMYAKGVEVWCAPTVDEREMWQVSMRHIAHEGRCFVVSACQVQGSPNELGVEIANWPNDRPLIAGGSVIVGPMGDVLAGPLRGEAGLLTAEIDTDELIRARYDYDVVGHYARPDVFELNVDERAKPGVRFNT</sequence>
<evidence type="ECO:0000313" key="3">
    <source>
        <dbReference type="EMBL" id="RON95950.1"/>
    </source>
</evidence>
<dbReference type="GO" id="GO:0000257">
    <property type="term" value="F:nitrilase activity"/>
    <property type="evidence" value="ECO:0007669"/>
    <property type="project" value="TreeGrafter"/>
</dbReference>
<evidence type="ECO:0000256" key="1">
    <source>
        <dbReference type="ARBA" id="ARBA00008129"/>
    </source>
</evidence>
<gene>
    <name evidence="3" type="ORF">BK674_26055</name>
</gene>
<proteinExistence type="inferred from homology"/>
<dbReference type="InterPro" id="IPR044149">
    <property type="entry name" value="Nitrilases_CHs"/>
</dbReference>
<dbReference type="InterPro" id="IPR003010">
    <property type="entry name" value="C-N_Hydrolase"/>
</dbReference>
<dbReference type="InterPro" id="IPR036526">
    <property type="entry name" value="C-N_Hydrolase_sf"/>
</dbReference>
<dbReference type="InterPro" id="IPR000132">
    <property type="entry name" value="Nitrilase/CN_hydratase_CS"/>
</dbReference>
<dbReference type="PROSITE" id="PS50263">
    <property type="entry name" value="CN_HYDROLASE"/>
    <property type="match status" value="1"/>
</dbReference>
<dbReference type="RefSeq" id="WP_123420211.1">
    <property type="nucleotide sequence ID" value="NZ_MOCA01000012.1"/>
</dbReference>
<dbReference type="AlphaFoldDB" id="A0A423NCJ4"/>
<feature type="domain" description="CN hydrolase" evidence="2">
    <location>
        <begin position="2"/>
        <end position="269"/>
    </location>
</feature>
<evidence type="ECO:0000259" key="2">
    <source>
        <dbReference type="PROSITE" id="PS50263"/>
    </source>
</evidence>
<dbReference type="Pfam" id="PF00795">
    <property type="entry name" value="CN_hydrolase"/>
    <property type="match status" value="1"/>
</dbReference>
<comment type="similarity">
    <text evidence="1">Belongs to the carbon-nitrogen hydrolase superfamily. Nitrilase family.</text>
</comment>
<organism evidence="3 4">
    <name type="scientific">Pseudomonas moraviensis</name>
    <dbReference type="NCBI Taxonomy" id="321662"/>
    <lineage>
        <taxon>Bacteria</taxon>
        <taxon>Pseudomonadati</taxon>
        <taxon>Pseudomonadota</taxon>
        <taxon>Gammaproteobacteria</taxon>
        <taxon>Pseudomonadales</taxon>
        <taxon>Pseudomonadaceae</taxon>
        <taxon>Pseudomonas</taxon>
    </lineage>
</organism>
<protein>
    <submittedName>
        <fullName evidence="3">Nitrilase</fullName>
    </submittedName>
</protein>
<dbReference type="Proteomes" id="UP000284207">
    <property type="component" value="Unassembled WGS sequence"/>
</dbReference>
<comment type="caution">
    <text evidence="3">The sequence shown here is derived from an EMBL/GenBank/DDBJ whole genome shotgun (WGS) entry which is preliminary data.</text>
</comment>
<dbReference type="GO" id="GO:0051410">
    <property type="term" value="P:detoxification of nitrogen compound"/>
    <property type="evidence" value="ECO:0007669"/>
    <property type="project" value="TreeGrafter"/>
</dbReference>
<dbReference type="PROSITE" id="PS00921">
    <property type="entry name" value="NITRIL_CHT_2"/>
    <property type="match status" value="1"/>
</dbReference>